<proteinExistence type="inferred from homology"/>
<keyword evidence="5 10" id="KW-0592">Phosphate transport</keyword>
<dbReference type="InterPro" id="IPR035906">
    <property type="entry name" value="MetI-like_sf"/>
</dbReference>
<dbReference type="STRING" id="660518.SAMN05216218_107164"/>
<accession>A0A1G7M7N2</accession>
<dbReference type="Gene3D" id="1.10.3720.10">
    <property type="entry name" value="MetI-like"/>
    <property type="match status" value="1"/>
</dbReference>
<feature type="transmembrane region" description="Helical" evidence="9">
    <location>
        <begin position="33"/>
        <end position="60"/>
    </location>
</feature>
<dbReference type="InterPro" id="IPR011864">
    <property type="entry name" value="Phosphate_PstC"/>
</dbReference>
<reference evidence="13" key="1">
    <citation type="submission" date="2016-10" db="EMBL/GenBank/DDBJ databases">
        <authorList>
            <person name="Varghese N."/>
            <person name="Submissions S."/>
        </authorList>
    </citation>
    <scope>NUCLEOTIDE SEQUENCE [LARGE SCALE GENOMIC DNA]</scope>
    <source>
        <strain evidence="13">IBRC-M 10760</strain>
    </source>
</reference>
<dbReference type="InterPro" id="IPR000515">
    <property type="entry name" value="MetI-like"/>
</dbReference>
<evidence type="ECO:0000256" key="2">
    <source>
        <dbReference type="ARBA" id="ARBA00007069"/>
    </source>
</evidence>
<keyword evidence="13" id="KW-1185">Reference proteome</keyword>
<evidence type="ECO:0000256" key="10">
    <source>
        <dbReference type="RuleBase" id="RU363054"/>
    </source>
</evidence>
<keyword evidence="3 9" id="KW-0813">Transport</keyword>
<dbReference type="AlphaFoldDB" id="A0A1G7M7N2"/>
<dbReference type="GO" id="GO:0005315">
    <property type="term" value="F:phosphate transmembrane transporter activity"/>
    <property type="evidence" value="ECO:0007669"/>
    <property type="project" value="InterPro"/>
</dbReference>
<keyword evidence="7 9" id="KW-1133">Transmembrane helix</keyword>
<dbReference type="GO" id="GO:0005886">
    <property type="term" value="C:plasma membrane"/>
    <property type="evidence" value="ECO:0007669"/>
    <property type="project" value="UniProtKB-SubCell"/>
</dbReference>
<evidence type="ECO:0000256" key="3">
    <source>
        <dbReference type="ARBA" id="ARBA00022448"/>
    </source>
</evidence>
<keyword evidence="6 9" id="KW-0812">Transmembrane</keyword>
<feature type="transmembrane region" description="Helical" evidence="9">
    <location>
        <begin position="146"/>
        <end position="170"/>
    </location>
</feature>
<evidence type="ECO:0000256" key="6">
    <source>
        <dbReference type="ARBA" id="ARBA00022692"/>
    </source>
</evidence>
<dbReference type="SUPFAM" id="SSF161098">
    <property type="entry name" value="MetI-like"/>
    <property type="match status" value="1"/>
</dbReference>
<evidence type="ECO:0000313" key="12">
    <source>
        <dbReference type="EMBL" id="SDF57711.1"/>
    </source>
</evidence>
<protein>
    <recommendedName>
        <fullName evidence="10">Phosphate transport system permease protein</fullName>
    </recommendedName>
</protein>
<evidence type="ECO:0000256" key="7">
    <source>
        <dbReference type="ARBA" id="ARBA00022989"/>
    </source>
</evidence>
<dbReference type="RefSeq" id="WP_092691811.1">
    <property type="nucleotide sequence ID" value="NZ_FNBK01000007.1"/>
</dbReference>
<feature type="domain" description="ABC transmembrane type-1" evidence="11">
    <location>
        <begin position="147"/>
        <end position="358"/>
    </location>
</feature>
<dbReference type="EMBL" id="FNBK01000007">
    <property type="protein sequence ID" value="SDF57711.1"/>
    <property type="molecule type" value="Genomic_DNA"/>
</dbReference>
<dbReference type="PANTHER" id="PTHR30425">
    <property type="entry name" value="PHOSPHATE TRANSPORT SYSTEM PERMEASE PROTEIN PST"/>
    <property type="match status" value="1"/>
</dbReference>
<feature type="transmembrane region" description="Helical" evidence="9">
    <location>
        <begin position="219"/>
        <end position="238"/>
    </location>
</feature>
<comment type="function">
    <text evidence="10">Part of the binding-protein-dependent transport system for phosphate; probably responsible for the translocation of the substrate across the membrane.</text>
</comment>
<name>A0A1G7M7N2_9EURY</name>
<feature type="transmembrane region" description="Helical" evidence="9">
    <location>
        <begin position="72"/>
        <end position="97"/>
    </location>
</feature>
<evidence type="ECO:0000256" key="8">
    <source>
        <dbReference type="ARBA" id="ARBA00023136"/>
    </source>
</evidence>
<gene>
    <name evidence="12" type="ORF">SAMN05216218_107164</name>
</gene>
<keyword evidence="8 9" id="KW-0472">Membrane</keyword>
<evidence type="ECO:0000256" key="4">
    <source>
        <dbReference type="ARBA" id="ARBA00022475"/>
    </source>
</evidence>
<evidence type="ECO:0000256" key="9">
    <source>
        <dbReference type="RuleBase" id="RU363032"/>
    </source>
</evidence>
<dbReference type="OrthoDB" id="301029at2157"/>
<comment type="subcellular location">
    <subcellularLocation>
        <location evidence="1 9">Cell membrane</location>
        <topology evidence="1 9">Multi-pass membrane protein</topology>
    </subcellularLocation>
</comment>
<dbReference type="NCBIfam" id="TIGR02138">
    <property type="entry name" value="phosphate_pstC"/>
    <property type="match status" value="1"/>
</dbReference>
<evidence type="ECO:0000256" key="5">
    <source>
        <dbReference type="ARBA" id="ARBA00022592"/>
    </source>
</evidence>
<dbReference type="InterPro" id="IPR051124">
    <property type="entry name" value="Phosphate_Transport_Permease"/>
</dbReference>
<evidence type="ECO:0000313" key="13">
    <source>
        <dbReference type="Proteomes" id="UP000199076"/>
    </source>
</evidence>
<comment type="similarity">
    <text evidence="2 10">Belongs to the binding-protein-dependent transport system permease family. CysTW subfamily.</text>
</comment>
<dbReference type="PANTHER" id="PTHR30425:SF1">
    <property type="entry name" value="PHOSPHATE TRANSPORT SYSTEM PERMEASE PROTEIN PSTC"/>
    <property type="match status" value="1"/>
</dbReference>
<organism evidence="12 13">
    <name type="scientific">Halorientalis regularis</name>
    <dbReference type="NCBI Taxonomy" id="660518"/>
    <lineage>
        <taxon>Archaea</taxon>
        <taxon>Methanobacteriati</taxon>
        <taxon>Methanobacteriota</taxon>
        <taxon>Stenosarchaea group</taxon>
        <taxon>Halobacteria</taxon>
        <taxon>Halobacteriales</taxon>
        <taxon>Haloarculaceae</taxon>
        <taxon>Halorientalis</taxon>
    </lineage>
</organism>
<dbReference type="CDD" id="cd06261">
    <property type="entry name" value="TM_PBP2"/>
    <property type="match status" value="1"/>
</dbReference>
<dbReference type="Proteomes" id="UP000199076">
    <property type="component" value="Unassembled WGS sequence"/>
</dbReference>
<feature type="transmembrane region" description="Helical" evidence="9">
    <location>
        <begin position="190"/>
        <end position="207"/>
    </location>
</feature>
<evidence type="ECO:0000256" key="1">
    <source>
        <dbReference type="ARBA" id="ARBA00004651"/>
    </source>
</evidence>
<dbReference type="PROSITE" id="PS50928">
    <property type="entry name" value="ABC_TM1"/>
    <property type="match status" value="1"/>
</dbReference>
<keyword evidence="4 10" id="KW-1003">Cell membrane</keyword>
<sequence length="373" mass="39059">MLSSVTAEVQDAILGEDPSEGALRTVGLSVLSLVASLLCIFLAPGFALPVLAAFVVVTAFGWRTHQAEIARLLTLVATILTVLTVTLITVYLFFSAFPAFTAHGIDLLTIPILESGPQWFFWLDFVLPTGETIWNPRAGVYSLIPLIWATVIVTTIAGLIAAPLGVLGALFIAEVASDRLREAIKPGVEILAGIPSIVYGFIGFKVLNGFIQKSFLDDGASFLIAGLVVGIMALPTVVSVSEDALSSVPDAMRDGSAAMGATSWQSMKSISVPAASSGISAAIILGLGRAIGETMAVAAILGAVVQPTVPLFDMFDASSTLTSAIAHNYGSATESTLDVLFVAGVMLFVIVAGMSVISQYVERRINRKLQGQQ</sequence>
<dbReference type="Pfam" id="PF00528">
    <property type="entry name" value="BPD_transp_1"/>
    <property type="match status" value="1"/>
</dbReference>
<dbReference type="GO" id="GO:0006817">
    <property type="term" value="P:phosphate ion transport"/>
    <property type="evidence" value="ECO:0007669"/>
    <property type="project" value="UniProtKB-KW"/>
</dbReference>
<evidence type="ECO:0000259" key="11">
    <source>
        <dbReference type="PROSITE" id="PS50928"/>
    </source>
</evidence>
<feature type="transmembrane region" description="Helical" evidence="9">
    <location>
        <begin position="339"/>
        <end position="361"/>
    </location>
</feature>